<dbReference type="InterPro" id="IPR024962">
    <property type="entry name" value="YukD-like"/>
</dbReference>
<dbReference type="Gene3D" id="3.10.20.90">
    <property type="entry name" value="Phosphatidylinositol 3-kinase Catalytic Subunit, Chain A, domain 1"/>
    <property type="match status" value="1"/>
</dbReference>
<dbReference type="SUPFAM" id="SSF54236">
    <property type="entry name" value="Ubiquitin-like"/>
    <property type="match status" value="1"/>
</dbReference>
<dbReference type="EMBL" id="CP017253">
    <property type="protein sequence ID" value="AOR23479.1"/>
    <property type="molecule type" value="Genomic_DNA"/>
</dbReference>
<protein>
    <recommendedName>
        <fullName evidence="3">Ubiquitin-like domain-containing protein</fullName>
    </recommendedName>
</protein>
<evidence type="ECO:0000313" key="1">
    <source>
        <dbReference type="EMBL" id="AOR23479.1"/>
    </source>
</evidence>
<name>A0A1D7XK52_9CLOT</name>
<accession>A0A1D7XK52</accession>
<dbReference type="RefSeq" id="WP_069679630.1">
    <property type="nucleotide sequence ID" value="NZ_CP017253.2"/>
</dbReference>
<dbReference type="OrthoDB" id="5244162at2"/>
<organism evidence="1 2">
    <name type="scientific">Clostridium taeniosporum</name>
    <dbReference type="NCBI Taxonomy" id="394958"/>
    <lineage>
        <taxon>Bacteria</taxon>
        <taxon>Bacillati</taxon>
        <taxon>Bacillota</taxon>
        <taxon>Clostridia</taxon>
        <taxon>Eubacteriales</taxon>
        <taxon>Clostridiaceae</taxon>
        <taxon>Clostridium</taxon>
    </lineage>
</organism>
<keyword evidence="2" id="KW-1185">Reference proteome</keyword>
<dbReference type="STRING" id="394958.BGI42_06885"/>
<proteinExistence type="predicted"/>
<evidence type="ECO:0000313" key="2">
    <source>
        <dbReference type="Proteomes" id="UP000094652"/>
    </source>
</evidence>
<dbReference type="KEGG" id="ctae:BGI42_06885"/>
<dbReference type="Pfam" id="PF08817">
    <property type="entry name" value="YukD"/>
    <property type="match status" value="1"/>
</dbReference>
<evidence type="ECO:0008006" key="3">
    <source>
        <dbReference type="Google" id="ProtNLM"/>
    </source>
</evidence>
<gene>
    <name evidence="1" type="ORF">BGI42_06885</name>
</gene>
<dbReference type="AlphaFoldDB" id="A0A1D7XK52"/>
<reference evidence="2" key="1">
    <citation type="submission" date="2016-09" db="EMBL/GenBank/DDBJ databases">
        <title>Genomics of Clostridium taeniosporum, an organism which forms endospores with ribbon-like appendages.</title>
        <authorList>
            <person name="Walker J.R."/>
        </authorList>
    </citation>
    <scope>NUCLEOTIDE SEQUENCE [LARGE SCALE GENOMIC DNA]</scope>
    <source>
        <strain evidence="2">1/k</strain>
    </source>
</reference>
<dbReference type="InterPro" id="IPR029071">
    <property type="entry name" value="Ubiquitin-like_domsf"/>
</dbReference>
<sequence length="90" mass="9810">MAKINVVIVDTTGNKERKVGLPDDIKIGIIMVKLIEKIKLPSTGPDGNLISYKFIHKVSGRQLLETQTLSDAQIKDGDVLRLQPEITAGA</sequence>
<dbReference type="Proteomes" id="UP000094652">
    <property type="component" value="Chromosome"/>
</dbReference>